<feature type="region of interest" description="Disordered" evidence="1">
    <location>
        <begin position="57"/>
        <end position="76"/>
    </location>
</feature>
<evidence type="ECO:0000313" key="3">
    <source>
        <dbReference type="EMBL" id="CAB4122287.1"/>
    </source>
</evidence>
<protein>
    <recommendedName>
        <fullName evidence="2">Transcriptional repressor NrdR-like N-terminal domain-containing protein</fullName>
    </recommendedName>
</protein>
<dbReference type="InterPro" id="IPR055173">
    <property type="entry name" value="NrdR-like_N"/>
</dbReference>
<dbReference type="Pfam" id="PF22811">
    <property type="entry name" value="Zn_ribbon_NrdR"/>
    <property type="match status" value="1"/>
</dbReference>
<accession>A0A6J5KN77</accession>
<dbReference type="EMBL" id="LR796164">
    <property type="protein sequence ID" value="CAB4122287.1"/>
    <property type="molecule type" value="Genomic_DNA"/>
</dbReference>
<feature type="domain" description="Transcriptional repressor NrdR-like N-terminal" evidence="2">
    <location>
        <begin position="8"/>
        <end position="44"/>
    </location>
</feature>
<proteinExistence type="predicted"/>
<gene>
    <name evidence="3" type="ORF">UFOVP36_21</name>
</gene>
<evidence type="ECO:0000259" key="2">
    <source>
        <dbReference type="Pfam" id="PF22811"/>
    </source>
</evidence>
<sequence length="76" mass="8620">MKRNLVLCDVCGSKSKVIRTDTDEVRGIIRRRRECESCKARFTVFDDAPQRQTGLDARPMSAAQAGRTIKRTTKGY</sequence>
<evidence type="ECO:0000256" key="1">
    <source>
        <dbReference type="SAM" id="MobiDB-lite"/>
    </source>
</evidence>
<organism evidence="3">
    <name type="scientific">uncultured Caudovirales phage</name>
    <dbReference type="NCBI Taxonomy" id="2100421"/>
    <lineage>
        <taxon>Viruses</taxon>
        <taxon>Duplodnaviria</taxon>
        <taxon>Heunggongvirae</taxon>
        <taxon>Uroviricota</taxon>
        <taxon>Caudoviricetes</taxon>
        <taxon>Peduoviridae</taxon>
        <taxon>Maltschvirus</taxon>
        <taxon>Maltschvirus maltsch</taxon>
    </lineage>
</organism>
<name>A0A6J5KN77_9CAUD</name>
<reference evidence="3" key="1">
    <citation type="submission" date="2020-04" db="EMBL/GenBank/DDBJ databases">
        <authorList>
            <person name="Chiriac C."/>
            <person name="Salcher M."/>
            <person name="Ghai R."/>
            <person name="Kavagutti S V."/>
        </authorList>
    </citation>
    <scope>NUCLEOTIDE SEQUENCE</scope>
</reference>